<name>A0ABW4JWW9_9HYPH</name>
<feature type="transmembrane region" description="Helical" evidence="1">
    <location>
        <begin position="41"/>
        <end position="58"/>
    </location>
</feature>
<dbReference type="InterPro" id="IPR000160">
    <property type="entry name" value="GGDEF_dom"/>
</dbReference>
<keyword evidence="1" id="KW-0472">Membrane</keyword>
<organism evidence="3 4">
    <name type="scientific">Roseibium aestuarii</name>
    <dbReference type="NCBI Taxonomy" id="2600299"/>
    <lineage>
        <taxon>Bacteria</taxon>
        <taxon>Pseudomonadati</taxon>
        <taxon>Pseudomonadota</taxon>
        <taxon>Alphaproteobacteria</taxon>
        <taxon>Hyphomicrobiales</taxon>
        <taxon>Stappiaceae</taxon>
        <taxon>Roseibium</taxon>
    </lineage>
</organism>
<reference evidence="4" key="1">
    <citation type="journal article" date="2019" name="Int. J. Syst. Evol. Microbiol.">
        <title>The Global Catalogue of Microorganisms (GCM) 10K type strain sequencing project: providing services to taxonomists for standard genome sequencing and annotation.</title>
        <authorList>
            <consortium name="The Broad Institute Genomics Platform"/>
            <consortium name="The Broad Institute Genome Sequencing Center for Infectious Disease"/>
            <person name="Wu L."/>
            <person name="Ma J."/>
        </authorList>
    </citation>
    <scope>NUCLEOTIDE SEQUENCE [LARGE SCALE GENOMIC DNA]</scope>
    <source>
        <strain evidence="4">JCM 3369</strain>
    </source>
</reference>
<sequence>MLLDTRTLFVAITIAYGSGAMLLLLMAVLTRTLPWRIRGSWIMWGTALALSAIGSALLGRRGILPDFLTLHLANSLILIGYGLRANSLTLLKRGRLAYVWLPLAPVLGWVVLYQFEAFSGSVAARTFYIQSFCILSALLSLRECPGLHRSMPVTAFLLVAALVIDVVARITFITTQVVLDPDDFLISFGTVSLQLCILALLIAIMLKVAGLGLANFEYLQHAFATEAETDPISGLPSRTRLLHQIKALAETSRKAPAWTLTVIRFDQLESYRERFGVPLTEALVRLIGKRLRGYLPGEAEAFDCGDGDFAVLIADDGTDLASVIHQISLVVRLDARQASDGKIDLHLLYGSTELARGDTAEAALSRAISRIPLRPQRKPAEPLAETQVFLNC</sequence>
<evidence type="ECO:0000313" key="4">
    <source>
        <dbReference type="Proteomes" id="UP001597327"/>
    </source>
</evidence>
<dbReference type="Gene3D" id="3.30.70.270">
    <property type="match status" value="1"/>
</dbReference>
<protein>
    <submittedName>
        <fullName evidence="3">GGDEF domain-containing protein</fullName>
    </submittedName>
</protein>
<dbReference type="InterPro" id="IPR043128">
    <property type="entry name" value="Rev_trsase/Diguanyl_cyclase"/>
</dbReference>
<dbReference type="SUPFAM" id="SSF55073">
    <property type="entry name" value="Nucleotide cyclase"/>
    <property type="match status" value="1"/>
</dbReference>
<feature type="domain" description="GGDEF" evidence="2">
    <location>
        <begin position="212"/>
        <end position="389"/>
    </location>
</feature>
<dbReference type="RefSeq" id="WP_149891407.1">
    <property type="nucleotide sequence ID" value="NZ_JBHUFA010000001.1"/>
</dbReference>
<comment type="caution">
    <text evidence="3">The sequence shown here is derived from an EMBL/GenBank/DDBJ whole genome shotgun (WGS) entry which is preliminary data.</text>
</comment>
<gene>
    <name evidence="3" type="ORF">ACFSC7_04550</name>
</gene>
<feature type="transmembrane region" description="Helical" evidence="1">
    <location>
        <begin position="184"/>
        <end position="206"/>
    </location>
</feature>
<evidence type="ECO:0000313" key="3">
    <source>
        <dbReference type="EMBL" id="MFD1694775.1"/>
    </source>
</evidence>
<keyword evidence="1" id="KW-0812">Transmembrane</keyword>
<dbReference type="Proteomes" id="UP001597327">
    <property type="component" value="Unassembled WGS sequence"/>
</dbReference>
<accession>A0ABW4JWW9</accession>
<evidence type="ECO:0000256" key="1">
    <source>
        <dbReference type="SAM" id="Phobius"/>
    </source>
</evidence>
<keyword evidence="4" id="KW-1185">Reference proteome</keyword>
<dbReference type="Pfam" id="PF00990">
    <property type="entry name" value="GGDEF"/>
    <property type="match status" value="1"/>
</dbReference>
<keyword evidence="1" id="KW-1133">Transmembrane helix</keyword>
<dbReference type="SMART" id="SM00267">
    <property type="entry name" value="GGDEF"/>
    <property type="match status" value="1"/>
</dbReference>
<feature type="transmembrane region" description="Helical" evidence="1">
    <location>
        <begin position="95"/>
        <end position="115"/>
    </location>
</feature>
<proteinExistence type="predicted"/>
<feature type="transmembrane region" description="Helical" evidence="1">
    <location>
        <begin position="6"/>
        <end position="29"/>
    </location>
</feature>
<evidence type="ECO:0000259" key="2">
    <source>
        <dbReference type="SMART" id="SM00267"/>
    </source>
</evidence>
<feature type="transmembrane region" description="Helical" evidence="1">
    <location>
        <begin position="153"/>
        <end position="172"/>
    </location>
</feature>
<dbReference type="EMBL" id="JBHUFA010000001">
    <property type="protein sequence ID" value="MFD1694775.1"/>
    <property type="molecule type" value="Genomic_DNA"/>
</dbReference>
<dbReference type="InterPro" id="IPR029787">
    <property type="entry name" value="Nucleotide_cyclase"/>
</dbReference>